<evidence type="ECO:0000313" key="6">
    <source>
        <dbReference type="Proteomes" id="UP000756346"/>
    </source>
</evidence>
<dbReference type="GeneID" id="70190550"/>
<feature type="signal peptide" evidence="3">
    <location>
        <begin position="1"/>
        <end position="19"/>
    </location>
</feature>
<dbReference type="InterPro" id="IPR019826">
    <property type="entry name" value="Carboxylesterase_B_AS"/>
</dbReference>
<keyword evidence="2 3" id="KW-0378">Hydrolase</keyword>
<evidence type="ECO:0000256" key="3">
    <source>
        <dbReference type="RuleBase" id="RU361235"/>
    </source>
</evidence>
<dbReference type="Proteomes" id="UP000756346">
    <property type="component" value="Unassembled WGS sequence"/>
</dbReference>
<dbReference type="Pfam" id="PF00135">
    <property type="entry name" value="COesterase"/>
    <property type="match status" value="1"/>
</dbReference>
<dbReference type="Gene3D" id="3.40.50.1820">
    <property type="entry name" value="alpha/beta hydrolase"/>
    <property type="match status" value="1"/>
</dbReference>
<dbReference type="InterPro" id="IPR050309">
    <property type="entry name" value="Type-B_Carboxylest/Lipase"/>
</dbReference>
<protein>
    <recommendedName>
        <fullName evidence="3">Carboxylic ester hydrolase</fullName>
        <ecNumber evidence="3">3.1.1.-</ecNumber>
    </recommendedName>
</protein>
<keyword evidence="6" id="KW-1185">Reference proteome</keyword>
<dbReference type="EMBL" id="JAGTJQ010000006">
    <property type="protein sequence ID" value="KAH7028780.1"/>
    <property type="molecule type" value="Genomic_DNA"/>
</dbReference>
<sequence>MKFSLFLGTALAATQVASAHEDPRVTVKNGTLTGVYNSQYNQDYFLGIPYAQPPVGNRRFRNPASYNESWADGRDAKALGPACIGYGSSAWGYAASEDCLLLNVYRPAGLFGKPLPVLVWIFGGGFVQGSGSDARYNLTFLVDRSVEMGQPIIAVNLNYRLSAWGFLASQEVADGGDSNFGLRDQRLALQWVHENIRAFGGDPSQVTIWGQSAGGQSVGRQLLAYGGRDDDLFRTAVMDSGYPISDDLPQNASQAQYNQLVARAGCEGQPDTLKCLREVPTDQLNTAINTTALINWRPAIDNDFIAVNSKQQFRNGQFVRVPIITGANTAEATGITPPSAINTTEQFRAALPSSYTDAFKDKIVELYPAGMADNSFPNLPADYIPSAYPYGLQYLNAATYFSDRLIASRRATCQRWAELGLPAYCYHFNAIPAWAGPLDGSAHFAEVAFAQYNLLGVGYAPNRTPPFQGLGNEFRDLARLMASDYIAFVNSGDPNRWEGRRDAAPTNRQAVEKWPRYARASRCLGDPLVFKYDANITSKPERDNWRKEGIALINSLI</sequence>
<evidence type="ECO:0000256" key="1">
    <source>
        <dbReference type="ARBA" id="ARBA00005964"/>
    </source>
</evidence>
<evidence type="ECO:0000313" key="5">
    <source>
        <dbReference type="EMBL" id="KAH7028780.1"/>
    </source>
</evidence>
<dbReference type="RefSeq" id="XP_046011068.1">
    <property type="nucleotide sequence ID" value="XM_046161004.1"/>
</dbReference>
<dbReference type="InterPro" id="IPR002018">
    <property type="entry name" value="CarbesteraseB"/>
</dbReference>
<feature type="chain" id="PRO_5040528123" description="Carboxylic ester hydrolase" evidence="3">
    <location>
        <begin position="20"/>
        <end position="557"/>
    </location>
</feature>
<keyword evidence="3" id="KW-0732">Signal</keyword>
<evidence type="ECO:0000259" key="4">
    <source>
        <dbReference type="Pfam" id="PF00135"/>
    </source>
</evidence>
<feature type="domain" description="Carboxylesterase type B" evidence="4">
    <location>
        <begin position="22"/>
        <end position="518"/>
    </location>
</feature>
<dbReference type="AlphaFoldDB" id="A0A9P9BP80"/>
<organism evidence="5 6">
    <name type="scientific">Microdochium trichocladiopsis</name>
    <dbReference type="NCBI Taxonomy" id="1682393"/>
    <lineage>
        <taxon>Eukaryota</taxon>
        <taxon>Fungi</taxon>
        <taxon>Dikarya</taxon>
        <taxon>Ascomycota</taxon>
        <taxon>Pezizomycotina</taxon>
        <taxon>Sordariomycetes</taxon>
        <taxon>Xylariomycetidae</taxon>
        <taxon>Xylariales</taxon>
        <taxon>Microdochiaceae</taxon>
        <taxon>Microdochium</taxon>
    </lineage>
</organism>
<dbReference type="InterPro" id="IPR029058">
    <property type="entry name" value="AB_hydrolase_fold"/>
</dbReference>
<proteinExistence type="inferred from homology"/>
<dbReference type="SUPFAM" id="SSF53474">
    <property type="entry name" value="alpha/beta-Hydrolases"/>
    <property type="match status" value="1"/>
</dbReference>
<dbReference type="GO" id="GO:0016787">
    <property type="term" value="F:hydrolase activity"/>
    <property type="evidence" value="ECO:0007669"/>
    <property type="project" value="UniProtKB-KW"/>
</dbReference>
<dbReference type="EC" id="3.1.1.-" evidence="3"/>
<gene>
    <name evidence="5" type="ORF">B0I36DRAFT_384449</name>
</gene>
<dbReference type="PROSITE" id="PS00122">
    <property type="entry name" value="CARBOXYLESTERASE_B_1"/>
    <property type="match status" value="1"/>
</dbReference>
<comment type="caution">
    <text evidence="5">The sequence shown here is derived from an EMBL/GenBank/DDBJ whole genome shotgun (WGS) entry which is preliminary data.</text>
</comment>
<evidence type="ECO:0000256" key="2">
    <source>
        <dbReference type="ARBA" id="ARBA00022801"/>
    </source>
</evidence>
<comment type="similarity">
    <text evidence="1 3">Belongs to the type-B carboxylesterase/lipase family.</text>
</comment>
<accession>A0A9P9BP80</accession>
<reference evidence="5" key="1">
    <citation type="journal article" date="2021" name="Nat. Commun.">
        <title>Genetic determinants of endophytism in the Arabidopsis root mycobiome.</title>
        <authorList>
            <person name="Mesny F."/>
            <person name="Miyauchi S."/>
            <person name="Thiergart T."/>
            <person name="Pickel B."/>
            <person name="Atanasova L."/>
            <person name="Karlsson M."/>
            <person name="Huettel B."/>
            <person name="Barry K.W."/>
            <person name="Haridas S."/>
            <person name="Chen C."/>
            <person name="Bauer D."/>
            <person name="Andreopoulos W."/>
            <person name="Pangilinan J."/>
            <person name="LaButti K."/>
            <person name="Riley R."/>
            <person name="Lipzen A."/>
            <person name="Clum A."/>
            <person name="Drula E."/>
            <person name="Henrissat B."/>
            <person name="Kohler A."/>
            <person name="Grigoriev I.V."/>
            <person name="Martin F.M."/>
            <person name="Hacquard S."/>
        </authorList>
    </citation>
    <scope>NUCLEOTIDE SEQUENCE</scope>
    <source>
        <strain evidence="5">MPI-CAGE-CH-0230</strain>
    </source>
</reference>
<name>A0A9P9BP80_9PEZI</name>
<dbReference type="OrthoDB" id="408631at2759"/>
<dbReference type="PANTHER" id="PTHR11559">
    <property type="entry name" value="CARBOXYLESTERASE"/>
    <property type="match status" value="1"/>
</dbReference>